<name>A0A2H4JGQ6_9CAUD</name>
<feature type="domain" description="Integrase catalytic" evidence="2">
    <location>
        <begin position="286"/>
        <end position="500"/>
    </location>
</feature>
<dbReference type="InterPro" id="IPR036397">
    <property type="entry name" value="RNaseH_sf"/>
</dbReference>
<dbReference type="InterPro" id="IPR015378">
    <property type="entry name" value="Transposase-like_Mu_C"/>
</dbReference>
<evidence type="ECO:0000256" key="1">
    <source>
        <dbReference type="ARBA" id="ARBA00022908"/>
    </source>
</evidence>
<dbReference type="InterPro" id="IPR004189">
    <property type="entry name" value="Phage_Mu_transposase"/>
</dbReference>
<dbReference type="PROSITE" id="PS50994">
    <property type="entry name" value="INTEGRASE"/>
    <property type="match status" value="1"/>
</dbReference>
<evidence type="ECO:0000313" key="3">
    <source>
        <dbReference type="EMBL" id="ASN72396.1"/>
    </source>
</evidence>
<protein>
    <submittedName>
        <fullName evidence="3">Putative A transposase</fullName>
    </submittedName>
</protein>
<dbReference type="GO" id="GO:0003677">
    <property type="term" value="F:DNA binding"/>
    <property type="evidence" value="ECO:0007669"/>
    <property type="project" value="InterPro"/>
</dbReference>
<dbReference type="InterPro" id="IPR003006">
    <property type="entry name" value="Ig/MHC_CS"/>
</dbReference>
<dbReference type="Gene3D" id="3.30.420.10">
    <property type="entry name" value="Ribonuclease H-like superfamily/Ribonuclease H"/>
    <property type="match status" value="1"/>
</dbReference>
<dbReference type="Pfam" id="PF02914">
    <property type="entry name" value="DDE_2"/>
    <property type="match status" value="1"/>
</dbReference>
<dbReference type="InterPro" id="IPR012337">
    <property type="entry name" value="RNaseH-like_sf"/>
</dbReference>
<gene>
    <name evidence="3" type="ORF">10S7_19</name>
</gene>
<accession>A0A2H4JGQ6</accession>
<dbReference type="Gene3D" id="2.30.30.130">
    <property type="entry name" value="Transposase, Mu, C-terminal"/>
    <property type="match status" value="1"/>
</dbReference>
<keyword evidence="1" id="KW-0229">DNA integration</keyword>
<dbReference type="GO" id="GO:0006313">
    <property type="term" value="P:DNA transposition"/>
    <property type="evidence" value="ECO:0007669"/>
    <property type="project" value="InterPro"/>
</dbReference>
<organism evidence="3">
    <name type="scientific">uncultured Caudovirales phage</name>
    <dbReference type="NCBI Taxonomy" id="2100421"/>
    <lineage>
        <taxon>Viruses</taxon>
        <taxon>Duplodnaviria</taxon>
        <taxon>Heunggongvirae</taxon>
        <taxon>Uroviricota</taxon>
        <taxon>Caudoviricetes</taxon>
        <taxon>Peduoviridae</taxon>
        <taxon>Maltschvirus</taxon>
        <taxon>Maltschvirus maltsch</taxon>
    </lineage>
</organism>
<dbReference type="GO" id="GO:0015074">
    <property type="term" value="P:DNA integration"/>
    <property type="evidence" value="ECO:0007669"/>
    <property type="project" value="UniProtKB-KW"/>
</dbReference>
<dbReference type="EMBL" id="MF417952">
    <property type="protein sequence ID" value="ASN72396.1"/>
    <property type="molecule type" value="Genomic_DNA"/>
</dbReference>
<dbReference type="InterPro" id="IPR001584">
    <property type="entry name" value="Integrase_cat-core"/>
</dbReference>
<proteinExistence type="predicted"/>
<dbReference type="GO" id="GO:0004803">
    <property type="term" value="F:transposase activity"/>
    <property type="evidence" value="ECO:0007669"/>
    <property type="project" value="InterPro"/>
</dbReference>
<sequence length="688" mass="79988">MPESYITLEEAAELEGISYKGMASRVQRNPQSYKTQKESRDIEGGKDRVLVALSSLSKMARKKYKETEKINGGDVIIEQRTQEVPWYLDVDLNWYIENNKQRYYEAVELAKQIQEFVSYEESDRTAYADEFASKLGISQRTLYRYAQGYLEASAWALRIEKEEGHSFDYFKPLSLCRKPKMTHTFPSLSDEQKALIENIWFDKTFASNLGTIEMLYEKFEEVAEERRWESYPSIKTVARYIKYLMDELRGENAHYLQANGMREFKNKKMIKGKRDATALQVMEFVQGDEHTFDCWVQHTSSNGKVKAVRPKLVAWLDTRSRCIIGDVICVDANSQILKESLVKMLYSPIGGVPKHLHIDNGKDYTSQTNLGQNRNERVMLDFDSETRGFYRSIGIEEWSRSLPYQPWGKGQIERFFGTVCNRFTKWMASYTGTLTGSKTAGKRQKDVKTMLERGELLTMEEFFDLWTKWKNEKYHEKEHSGLKKDREQYIKPAELFMKAPEKYVKAPPPREYVAMLLMKSDTALVRNQGITKFGTIYTDYELSRYVGETVGIKWDIDDVTKLYVYTKDGKKICEAVSHELLKFAPKVTQEALEKHLRNQKRQLKETKDAVEQFTTPYEQRVEGATPTVVGGLDLTIKSEGKEKFISIPQDKEYREEMKAKTKSKSTKTEESFYTQKADDVLEKLRALG</sequence>
<dbReference type="InterPro" id="IPR009004">
    <property type="entry name" value="Transposase_Mu_C"/>
</dbReference>
<evidence type="ECO:0000259" key="2">
    <source>
        <dbReference type="PROSITE" id="PS50994"/>
    </source>
</evidence>
<dbReference type="SUPFAM" id="SSF53098">
    <property type="entry name" value="Ribonuclease H-like"/>
    <property type="match status" value="1"/>
</dbReference>
<dbReference type="Pfam" id="PF09299">
    <property type="entry name" value="Mu-transpos_C"/>
    <property type="match status" value="1"/>
</dbReference>
<dbReference type="SUPFAM" id="SSF50610">
    <property type="entry name" value="mu transposase, C-terminal domain"/>
    <property type="match status" value="1"/>
</dbReference>
<dbReference type="PROSITE" id="PS00290">
    <property type="entry name" value="IG_MHC"/>
    <property type="match status" value="1"/>
</dbReference>
<reference evidence="3" key="1">
    <citation type="submission" date="2017-06" db="EMBL/GenBank/DDBJ databases">
        <title>Novel phages from South African skin metaviromes.</title>
        <authorList>
            <person name="van Zyl L.J."/>
            <person name="Abrahams Y."/>
            <person name="Stander E.A."/>
            <person name="Kirby B.M."/>
            <person name="Clavaud C."/>
            <person name="Farcet C."/>
            <person name="Breton L."/>
            <person name="Trindade M.I."/>
        </authorList>
    </citation>
    <scope>NUCLEOTIDE SEQUENCE</scope>
</reference>